<evidence type="ECO:0000313" key="2">
    <source>
        <dbReference type="EMBL" id="KDR39534.1"/>
    </source>
</evidence>
<name>A0A069PI14_9BURK</name>
<dbReference type="AlphaFoldDB" id="A0A069PI14"/>
<organism evidence="2 3">
    <name type="scientific">Caballeronia glathei</name>
    <dbReference type="NCBI Taxonomy" id="60547"/>
    <lineage>
        <taxon>Bacteria</taxon>
        <taxon>Pseudomonadati</taxon>
        <taxon>Pseudomonadota</taxon>
        <taxon>Betaproteobacteria</taxon>
        <taxon>Burkholderiales</taxon>
        <taxon>Burkholderiaceae</taxon>
        <taxon>Caballeronia</taxon>
    </lineage>
</organism>
<comment type="caution">
    <text evidence="2">The sequence shown here is derived from an EMBL/GenBank/DDBJ whole genome shotgun (WGS) entry which is preliminary data.</text>
</comment>
<gene>
    <name evidence="2" type="ORF">BG61_31620</name>
</gene>
<dbReference type="Proteomes" id="UP000027466">
    <property type="component" value="Unassembled WGS sequence"/>
</dbReference>
<dbReference type="EMBL" id="JFHC01000057">
    <property type="protein sequence ID" value="KDR39534.1"/>
    <property type="molecule type" value="Genomic_DNA"/>
</dbReference>
<feature type="chain" id="PRO_5007372275" evidence="1">
    <location>
        <begin position="23"/>
        <end position="199"/>
    </location>
</feature>
<proteinExistence type="predicted"/>
<sequence>MNAKWSVVLMLAASAITTSVHAQNESLATQAQKIAGSAQPVHLQAQIIGIDAGTRTLTLRGAKGAISTAVVSDQVKNFDELKIGDQVDVLYKSALLVTAQKVAGADKGIRKRVDTSVYTPVSGASGVPGFESERQVEILATVQSINRKNGTITLRGPWRTDTYDIPADVDTKNLKPGDTIHAVFVSAAAVEVTPKSAAK</sequence>
<feature type="signal peptide" evidence="1">
    <location>
        <begin position="1"/>
        <end position="22"/>
    </location>
</feature>
<reference evidence="2 3" key="1">
    <citation type="submission" date="2014-03" db="EMBL/GenBank/DDBJ databases">
        <title>Draft Genome Sequences of Four Burkholderia Strains.</title>
        <authorList>
            <person name="Liu X.Y."/>
            <person name="Li C.X."/>
            <person name="Xu J.H."/>
        </authorList>
    </citation>
    <scope>NUCLEOTIDE SEQUENCE [LARGE SCALE GENOMIC DNA]</scope>
    <source>
        <strain evidence="2 3">DSM 50014</strain>
    </source>
</reference>
<evidence type="ECO:0000313" key="3">
    <source>
        <dbReference type="Proteomes" id="UP000027466"/>
    </source>
</evidence>
<accession>A0A069PI14</accession>
<keyword evidence="3" id="KW-1185">Reference proteome</keyword>
<evidence type="ECO:0000256" key="1">
    <source>
        <dbReference type="SAM" id="SignalP"/>
    </source>
</evidence>
<keyword evidence="1" id="KW-0732">Signal</keyword>
<protein>
    <submittedName>
        <fullName evidence="2">Uncharacterized protein</fullName>
    </submittedName>
</protein>